<dbReference type="SUPFAM" id="SSF51182">
    <property type="entry name" value="RmlC-like cupins"/>
    <property type="match status" value="1"/>
</dbReference>
<dbReference type="Gene3D" id="2.60.120.480">
    <property type="entry name" value="Ureidoglycolate hydrolase"/>
    <property type="match status" value="1"/>
</dbReference>
<dbReference type="InterPro" id="IPR011051">
    <property type="entry name" value="RmlC_Cupin_sf"/>
</dbReference>
<accession>H5T892</accession>
<dbReference type="InterPro" id="IPR024060">
    <property type="entry name" value="Ureidoglycolate_lyase_dom_sf"/>
</dbReference>
<dbReference type="PIRSF" id="PIRSF017306">
    <property type="entry name" value="Ureidogly_hydro"/>
    <property type="match status" value="1"/>
</dbReference>
<dbReference type="GO" id="GO:0006144">
    <property type="term" value="P:purine nucleobase metabolic process"/>
    <property type="evidence" value="ECO:0007669"/>
    <property type="project" value="UniProtKB-KW"/>
</dbReference>
<dbReference type="GO" id="GO:0050385">
    <property type="term" value="F:ureidoglycolate lyase activity"/>
    <property type="evidence" value="ECO:0007669"/>
    <property type="project" value="UniProtKB-EC"/>
</dbReference>
<dbReference type="GO" id="GO:0000256">
    <property type="term" value="P:allantoin catabolic process"/>
    <property type="evidence" value="ECO:0007669"/>
    <property type="project" value="InterPro"/>
</dbReference>
<dbReference type="EC" id="3.5.1.116" evidence="5"/>
<proteinExistence type="predicted"/>
<evidence type="ECO:0000313" key="6">
    <source>
        <dbReference type="Proteomes" id="UP000053586"/>
    </source>
</evidence>
<keyword evidence="6" id="KW-1185">Reference proteome</keyword>
<reference evidence="5 6" key="2">
    <citation type="journal article" date="2017" name="Antonie Van Leeuwenhoek">
        <title>Rhizobium rhizosphaerae sp. nov., a novel species isolated from rice rhizosphere.</title>
        <authorList>
            <person name="Zhao J.J."/>
            <person name="Zhang J."/>
            <person name="Zhang R.J."/>
            <person name="Zhang C.W."/>
            <person name="Yin H.Q."/>
            <person name="Zhang X.X."/>
        </authorList>
    </citation>
    <scope>NUCLEOTIDE SEQUENCE [LARGE SCALE GENOMIC DNA]</scope>
    <source>
        <strain evidence="5 6">ACAM 611</strain>
    </source>
</reference>
<evidence type="ECO:0000256" key="2">
    <source>
        <dbReference type="ARBA" id="ARBA00022631"/>
    </source>
</evidence>
<dbReference type="GO" id="GO:0004848">
    <property type="term" value="F:ureidoglycolate hydrolase activity"/>
    <property type="evidence" value="ECO:0007669"/>
    <property type="project" value="UniProtKB-EC"/>
</dbReference>
<dbReference type="PANTHER" id="PTHR21221:SF1">
    <property type="entry name" value="UREIDOGLYCOLATE LYASE"/>
    <property type="match status" value="1"/>
</dbReference>
<protein>
    <submittedName>
        <fullName evidence="5">Ureidoglycolate hydrolase</fullName>
        <ecNumber evidence="5">3.5.1.116</ecNumber>
    </submittedName>
</protein>
<dbReference type="InterPro" id="IPR047233">
    <property type="entry name" value="UAH_cupin"/>
</dbReference>
<evidence type="ECO:0000256" key="4">
    <source>
        <dbReference type="ARBA" id="ARBA00047684"/>
    </source>
</evidence>
<reference evidence="5 6" key="1">
    <citation type="journal article" date="2012" name="J. Bacteriol.">
        <title>Genome sequence of proteorhodopsin-containing sea ice bacterium Glaciecola punicea ACAM 611T.</title>
        <authorList>
            <person name="Qin Q.-L."/>
            <person name="Xie B.-B."/>
            <person name="Shu Y.-L."/>
            <person name="Rong J.-C."/>
            <person name="Zhao D.-L."/>
            <person name="Zhang X.-Y."/>
            <person name="Chen X.-L."/>
            <person name="Zhou B.-C."/>
            <person name="Zhanga Y.-Z."/>
        </authorList>
    </citation>
    <scope>NUCLEOTIDE SEQUENCE [LARGE SCALE GENOMIC DNA]</scope>
    <source>
        <strain evidence="5 6">ACAM 611</strain>
    </source>
</reference>
<keyword evidence="5" id="KW-0378">Hydrolase</keyword>
<organism evidence="5 6">
    <name type="scientific">Glaciecola punicea ACAM 611</name>
    <dbReference type="NCBI Taxonomy" id="1121923"/>
    <lineage>
        <taxon>Bacteria</taxon>
        <taxon>Pseudomonadati</taxon>
        <taxon>Pseudomonadota</taxon>
        <taxon>Gammaproteobacteria</taxon>
        <taxon>Alteromonadales</taxon>
        <taxon>Alteromonadaceae</taxon>
        <taxon>Glaciecola</taxon>
    </lineage>
</organism>
<dbReference type="Pfam" id="PF04115">
    <property type="entry name" value="Ureidogly_lyase"/>
    <property type="match status" value="1"/>
</dbReference>
<comment type="subunit">
    <text evidence="1">Homodimer.</text>
</comment>
<comment type="caution">
    <text evidence="5">The sequence shown here is derived from an EMBL/GenBank/DDBJ whole genome shotgun (WGS) entry which is preliminary data.</text>
</comment>
<evidence type="ECO:0000256" key="3">
    <source>
        <dbReference type="ARBA" id="ARBA00023239"/>
    </source>
</evidence>
<dbReference type="Proteomes" id="UP000053586">
    <property type="component" value="Unassembled WGS sequence"/>
</dbReference>
<keyword evidence="3" id="KW-0456">Lyase</keyword>
<dbReference type="RefSeq" id="WP_006002859.1">
    <property type="nucleotide sequence ID" value="NZ_BAET01000006.1"/>
</dbReference>
<name>H5T892_9ALTE</name>
<dbReference type="CDD" id="cd20298">
    <property type="entry name" value="cupin_UAH"/>
    <property type="match status" value="1"/>
</dbReference>
<comment type="catalytic activity">
    <reaction evidence="4">
        <text>(S)-ureidoglycolate = urea + glyoxylate</text>
        <dbReference type="Rhea" id="RHEA:11304"/>
        <dbReference type="ChEBI" id="CHEBI:16199"/>
        <dbReference type="ChEBI" id="CHEBI:36655"/>
        <dbReference type="ChEBI" id="CHEBI:57296"/>
        <dbReference type="EC" id="4.3.2.3"/>
    </reaction>
</comment>
<evidence type="ECO:0000256" key="1">
    <source>
        <dbReference type="ARBA" id="ARBA00011738"/>
    </source>
</evidence>
<dbReference type="STRING" id="56804.BAE46_12860"/>
<dbReference type="EMBL" id="BAET01000006">
    <property type="protein sequence ID" value="GAB54533.1"/>
    <property type="molecule type" value="Genomic_DNA"/>
</dbReference>
<evidence type="ECO:0000313" key="5">
    <source>
        <dbReference type="EMBL" id="GAB54533.1"/>
    </source>
</evidence>
<gene>
    <name evidence="5" type="primary">allA</name>
    <name evidence="5" type="ORF">GPUN_0386</name>
</gene>
<dbReference type="PANTHER" id="PTHR21221">
    <property type="entry name" value="UREIDOGLYCOLATE HYDROLASE"/>
    <property type="match status" value="1"/>
</dbReference>
<dbReference type="AlphaFoldDB" id="H5T892"/>
<dbReference type="InterPro" id="IPR007247">
    <property type="entry name" value="Ureidogly_lyase"/>
</dbReference>
<dbReference type="OrthoDB" id="9804602at2"/>
<dbReference type="eggNOG" id="COG3194">
    <property type="taxonomic scope" value="Bacteria"/>
</dbReference>
<keyword evidence="2" id="KW-0659">Purine metabolism</keyword>
<sequence length="169" mass="19084">MKITKLVAKPLNREAFKQFGDVIELEGAKNFSINDGRVQRYHDLADVQIDTQNGGRAIVSYFKINEAKPFPHCFNLLEKHPKGSQAFIPTDNEPVVLVVGPKDKPLDSDTLQAFVTNGHQGFNFHTGVWHMPLISERKDRLFVIVDRSGPGNNCDEVTLENETIELRLQ</sequence>